<dbReference type="AlphaFoldDB" id="A0A1M6ABX2"/>
<evidence type="ECO:0000313" key="10">
    <source>
        <dbReference type="EMBL" id="SHI33986.1"/>
    </source>
</evidence>
<dbReference type="GO" id="GO:0009279">
    <property type="term" value="C:cell outer membrane"/>
    <property type="evidence" value="ECO:0007669"/>
    <property type="project" value="UniProtKB-SubCell"/>
</dbReference>
<dbReference type="InterPro" id="IPR008969">
    <property type="entry name" value="CarboxyPept-like_regulatory"/>
</dbReference>
<dbReference type="FunFam" id="2.170.130.10:FF:000003">
    <property type="entry name" value="SusC/RagA family TonB-linked outer membrane protein"/>
    <property type="match status" value="1"/>
</dbReference>
<feature type="signal peptide" evidence="8">
    <location>
        <begin position="1"/>
        <end position="30"/>
    </location>
</feature>
<keyword evidence="11" id="KW-1185">Reference proteome</keyword>
<dbReference type="NCBIfam" id="TIGR04056">
    <property type="entry name" value="OMP_RagA_SusC"/>
    <property type="match status" value="1"/>
</dbReference>
<dbReference type="Gene3D" id="2.60.40.1120">
    <property type="entry name" value="Carboxypeptidase-like, regulatory domain"/>
    <property type="match status" value="1"/>
</dbReference>
<gene>
    <name evidence="10" type="ORF">SAMN05444350_101170</name>
</gene>
<evidence type="ECO:0000256" key="4">
    <source>
        <dbReference type="ARBA" id="ARBA00022692"/>
    </source>
</evidence>
<dbReference type="Gene3D" id="2.40.170.20">
    <property type="entry name" value="TonB-dependent receptor, beta-barrel domain"/>
    <property type="match status" value="1"/>
</dbReference>
<dbReference type="NCBIfam" id="TIGR04057">
    <property type="entry name" value="SusC_RagA_signa"/>
    <property type="match status" value="1"/>
</dbReference>
<evidence type="ECO:0000256" key="6">
    <source>
        <dbReference type="ARBA" id="ARBA00023237"/>
    </source>
</evidence>
<dbReference type="PROSITE" id="PS52016">
    <property type="entry name" value="TONB_DEPENDENT_REC_3"/>
    <property type="match status" value="1"/>
</dbReference>
<dbReference type="InterPro" id="IPR037066">
    <property type="entry name" value="Plug_dom_sf"/>
</dbReference>
<dbReference type="EMBL" id="FQZN01000001">
    <property type="protein sequence ID" value="SHI33986.1"/>
    <property type="molecule type" value="Genomic_DNA"/>
</dbReference>
<evidence type="ECO:0000256" key="1">
    <source>
        <dbReference type="ARBA" id="ARBA00004571"/>
    </source>
</evidence>
<keyword evidence="6 7" id="KW-0998">Cell outer membrane</keyword>
<keyword evidence="5 7" id="KW-0472">Membrane</keyword>
<dbReference type="SUPFAM" id="SSF49464">
    <property type="entry name" value="Carboxypeptidase regulatory domain-like"/>
    <property type="match status" value="1"/>
</dbReference>
<dbReference type="Proteomes" id="UP000184192">
    <property type="component" value="Unassembled WGS sequence"/>
</dbReference>
<dbReference type="RefSeq" id="WP_073312435.1">
    <property type="nucleotide sequence ID" value="NZ_FQZN01000001.1"/>
</dbReference>
<dbReference type="Gene3D" id="2.170.130.10">
    <property type="entry name" value="TonB-dependent receptor, plug domain"/>
    <property type="match status" value="1"/>
</dbReference>
<dbReference type="GeneID" id="92710421"/>
<dbReference type="Pfam" id="PF07715">
    <property type="entry name" value="Plug"/>
    <property type="match status" value="1"/>
</dbReference>
<dbReference type="FunFam" id="2.60.40.1120:FF:000003">
    <property type="entry name" value="Outer membrane protein Omp121"/>
    <property type="match status" value="1"/>
</dbReference>
<keyword evidence="2 7" id="KW-0813">Transport</keyword>
<name>A0A1M6ABX2_9BACE</name>
<evidence type="ECO:0000256" key="2">
    <source>
        <dbReference type="ARBA" id="ARBA00022448"/>
    </source>
</evidence>
<feature type="domain" description="TonB-dependent receptor plug" evidence="9">
    <location>
        <begin position="124"/>
        <end position="230"/>
    </location>
</feature>
<keyword evidence="3 7" id="KW-1134">Transmembrane beta strand</keyword>
<comment type="similarity">
    <text evidence="7">Belongs to the TonB-dependent receptor family.</text>
</comment>
<keyword evidence="4 7" id="KW-0812">Transmembrane</keyword>
<evidence type="ECO:0000256" key="3">
    <source>
        <dbReference type="ARBA" id="ARBA00022452"/>
    </source>
</evidence>
<dbReference type="InterPro" id="IPR012910">
    <property type="entry name" value="Plug_dom"/>
</dbReference>
<accession>A0A1M6ABX2</accession>
<comment type="subcellular location">
    <subcellularLocation>
        <location evidence="1 7">Cell outer membrane</location>
        <topology evidence="1 7">Multi-pass membrane protein</topology>
    </subcellularLocation>
</comment>
<feature type="chain" id="PRO_5012635573" evidence="8">
    <location>
        <begin position="31"/>
        <end position="1025"/>
    </location>
</feature>
<protein>
    <submittedName>
        <fullName evidence="10">TonB-linked outer membrane protein, SusC/RagA family</fullName>
    </submittedName>
</protein>
<evidence type="ECO:0000256" key="8">
    <source>
        <dbReference type="SAM" id="SignalP"/>
    </source>
</evidence>
<dbReference type="Pfam" id="PF13715">
    <property type="entry name" value="CarbopepD_reg_2"/>
    <property type="match status" value="1"/>
</dbReference>
<sequence>MRNRLTYGLMQPMRFIMILLVCHLSNATWAQVQSNVKGLVTDSSGEPLIGVSILVKSTNNGTVSDLDGKFTVTAKTGDILHISYVGYISQEIKAEENKQLRIIMEEDTKKLEEVVIVGYGTQKKVNLTGSVSSISAEDLASKPVMSTAQALAGLAPGLSVLQTSGRPGTGATVKIRGTGTFSNAGTDPLVLIDGLSGNIDDIDPNDIQSISFLKDAASASIYGNRAANGVILVETKKGVQGKTTITYSNSFGWQRPTELPDFLPSWEYAEYYNMAMHNMDKQDAYLPEEIQKFKDGSDPDNYPNVNHLKWLLESGSGFQHQHNISIQGGNATTNYNLSIGYRNQEGMTANTSNERMTALFTMKSEIAKGLTLNLNINAYNNKYNAPNGEPQSIDGMIGYAVRQGPIYAGQKSDGSFGYQDNYSPEAWLASESFVQNINRNISASGQLKWDTPIEGLSFIGKAGVNYWTKYDKAYRADTYFDESKTVGPASLNVWTANNTYTTFEALATYEKRIKDHSFKLLAGTSVEQSANRGLEGYRNTFPNNYLYELGSGDKATATNNSSLEEYALLSFFGRINYSLKDRYLLEANLRYDGSSRFADGHRWGIFPSVSAGWRISEEDFWKNSSVSNIFDNLKVRASYGVLGNQNIGVYPYQQTYSLGQDYPFGNPAALQPGAAAGTYNNPEITWEKTAITDIGLDFSLFNGRFTGTLDYFYKYTSDILAPVEVSSIMGRGVGQSNIGAVSNKGIEVNLTYNGQIGRNFRFSISPNFTWVKNAVEKLANGATEEINNNRIVGQPIGIIYGYETDGLFVDQAEIDAAPEQLVGKSSLKPGYVKYKDISGPDGVPDGKVDAQYDRTVLGSTTPKFYYGLNLSASYKGLDFSALLQGLGGHKRLIGSYMAYAFYNGGQIQRWQADNCWTEANPNKWAEYPRLETLNMNNTNLQTSDYWVRNASFLRVKNMQIGYTFPKTWTKKIGMENVRVYVSGQNLFSFNSFYKGWDPENEIATGDGPSYYPINSIYSFGFNIKF</sequence>
<evidence type="ECO:0000256" key="5">
    <source>
        <dbReference type="ARBA" id="ARBA00023136"/>
    </source>
</evidence>
<proteinExistence type="inferred from homology"/>
<evidence type="ECO:0000313" key="11">
    <source>
        <dbReference type="Proteomes" id="UP000184192"/>
    </source>
</evidence>
<evidence type="ECO:0000256" key="7">
    <source>
        <dbReference type="PROSITE-ProRule" id="PRU01360"/>
    </source>
</evidence>
<keyword evidence="8" id="KW-0732">Signal</keyword>
<dbReference type="SUPFAM" id="SSF56935">
    <property type="entry name" value="Porins"/>
    <property type="match status" value="1"/>
</dbReference>
<dbReference type="InterPro" id="IPR023997">
    <property type="entry name" value="TonB-dep_OMP_SusC/RagA_CS"/>
</dbReference>
<dbReference type="InterPro" id="IPR036942">
    <property type="entry name" value="Beta-barrel_TonB_sf"/>
</dbReference>
<evidence type="ECO:0000259" key="9">
    <source>
        <dbReference type="Pfam" id="PF07715"/>
    </source>
</evidence>
<organism evidence="10 11">
    <name type="scientific">Bacteroides stercorirosoris</name>
    <dbReference type="NCBI Taxonomy" id="871324"/>
    <lineage>
        <taxon>Bacteria</taxon>
        <taxon>Pseudomonadati</taxon>
        <taxon>Bacteroidota</taxon>
        <taxon>Bacteroidia</taxon>
        <taxon>Bacteroidales</taxon>
        <taxon>Bacteroidaceae</taxon>
        <taxon>Bacteroides</taxon>
    </lineage>
</organism>
<dbReference type="eggNOG" id="COG4206">
    <property type="taxonomic scope" value="Bacteria"/>
</dbReference>
<dbReference type="InterPro" id="IPR039426">
    <property type="entry name" value="TonB-dep_rcpt-like"/>
</dbReference>
<dbReference type="InterPro" id="IPR023996">
    <property type="entry name" value="TonB-dep_OMP_SusC/RagA"/>
</dbReference>
<reference evidence="11" key="1">
    <citation type="submission" date="2016-11" db="EMBL/GenBank/DDBJ databases">
        <authorList>
            <person name="Varghese N."/>
            <person name="Submissions S."/>
        </authorList>
    </citation>
    <scope>NUCLEOTIDE SEQUENCE [LARGE SCALE GENOMIC DNA]</scope>
    <source>
        <strain evidence="11">DSM 26884</strain>
    </source>
</reference>